<dbReference type="SUPFAM" id="SSF48371">
    <property type="entry name" value="ARM repeat"/>
    <property type="match status" value="1"/>
</dbReference>
<evidence type="ECO:0000313" key="2">
    <source>
        <dbReference type="Proteomes" id="UP000028837"/>
    </source>
</evidence>
<protein>
    <submittedName>
        <fullName evidence="1">HEAT repeat-containing protein</fullName>
    </submittedName>
</protein>
<dbReference type="VEuPathDB" id="ToxoDB:TGDOM2_231600A"/>
<accession>A0A086KW14</accession>
<feature type="non-terminal residue" evidence="1">
    <location>
        <position position="93"/>
    </location>
</feature>
<comment type="caution">
    <text evidence="1">The sequence shown here is derived from an EMBL/GenBank/DDBJ whole genome shotgun (WGS) entry which is preliminary data.</text>
</comment>
<dbReference type="InterPro" id="IPR011989">
    <property type="entry name" value="ARM-like"/>
</dbReference>
<dbReference type="AlphaFoldDB" id="A0A086KW14"/>
<reference evidence="1 2" key="1">
    <citation type="submission" date="2014-02" db="EMBL/GenBank/DDBJ databases">
        <authorList>
            <person name="Sibley D."/>
            <person name="Venepally P."/>
            <person name="Karamycheva S."/>
            <person name="Hadjithomas M."/>
            <person name="Khan A."/>
            <person name="Brunk B."/>
            <person name="Roos D."/>
            <person name="Caler E."/>
            <person name="Lorenzi H."/>
        </authorList>
    </citation>
    <scope>NUCLEOTIDE SEQUENCE [LARGE SCALE GENOMIC DNA]</scope>
    <source>
        <strain evidence="1 2">GAB2-2007-GAL-DOM2</strain>
    </source>
</reference>
<dbReference type="InterPro" id="IPR016024">
    <property type="entry name" value="ARM-type_fold"/>
</dbReference>
<dbReference type="Proteomes" id="UP000028837">
    <property type="component" value="Unassembled WGS sequence"/>
</dbReference>
<dbReference type="Gene3D" id="1.25.10.10">
    <property type="entry name" value="Leucine-rich Repeat Variant"/>
    <property type="match status" value="1"/>
</dbReference>
<gene>
    <name evidence="1" type="ORF">TGDOM2_231600A</name>
</gene>
<name>A0A086KW14_TOXGO</name>
<organism evidence="1 2">
    <name type="scientific">Toxoplasma gondii GAB2-2007-GAL-DOM2</name>
    <dbReference type="NCBI Taxonomy" id="1130820"/>
    <lineage>
        <taxon>Eukaryota</taxon>
        <taxon>Sar</taxon>
        <taxon>Alveolata</taxon>
        <taxon>Apicomplexa</taxon>
        <taxon>Conoidasida</taxon>
        <taxon>Coccidia</taxon>
        <taxon>Eucoccidiorida</taxon>
        <taxon>Eimeriorina</taxon>
        <taxon>Sarcocystidae</taxon>
        <taxon>Toxoplasma</taxon>
    </lineage>
</organism>
<proteinExistence type="predicted"/>
<sequence>MSAAGTPHPAMADLQLQLEQLLLASLDPAQVKPASEQLRTLLQQEQVEQRRLAYLLLAKQIVDGRQEEVRQLSAVLLRRKISKAMAVFDENQQ</sequence>
<dbReference type="EMBL" id="AHZU02000092">
    <property type="protein sequence ID" value="KFG48582.1"/>
    <property type="molecule type" value="Genomic_DNA"/>
</dbReference>
<evidence type="ECO:0000313" key="1">
    <source>
        <dbReference type="EMBL" id="KFG48582.1"/>
    </source>
</evidence>